<dbReference type="EMBL" id="QYRT01000032">
    <property type="protein sequence ID" value="TIH33745.1"/>
    <property type="molecule type" value="Genomic_DNA"/>
</dbReference>
<evidence type="ECO:0000313" key="7">
    <source>
        <dbReference type="EMBL" id="TIH33745.1"/>
    </source>
</evidence>
<keyword evidence="8" id="KW-1185">Reference proteome</keyword>
<evidence type="ECO:0000256" key="6">
    <source>
        <dbReference type="SAM" id="Phobius"/>
    </source>
</evidence>
<feature type="transmembrane region" description="Helical" evidence="6">
    <location>
        <begin position="444"/>
        <end position="466"/>
    </location>
</feature>
<feature type="transmembrane region" description="Helical" evidence="6">
    <location>
        <begin position="41"/>
        <end position="65"/>
    </location>
</feature>
<feature type="transmembrane region" description="Helical" evidence="6">
    <location>
        <begin position="191"/>
        <end position="217"/>
    </location>
</feature>
<dbReference type="GO" id="GO:0015297">
    <property type="term" value="F:antiporter activity"/>
    <property type="evidence" value="ECO:0007669"/>
    <property type="project" value="InterPro"/>
</dbReference>
<comment type="subcellular location">
    <subcellularLocation>
        <location evidence="1">Membrane</location>
        <topology evidence="1">Multi-pass membrane protein</topology>
    </subcellularLocation>
</comment>
<keyword evidence="5 6" id="KW-0472">Membrane</keyword>
<feature type="transmembrane region" description="Helical" evidence="6">
    <location>
        <begin position="319"/>
        <end position="341"/>
    </location>
</feature>
<comment type="caution">
    <text evidence="7">The sequence shown here is derived from an EMBL/GenBank/DDBJ whole genome shotgun (WGS) entry which is preliminary data.</text>
</comment>
<feature type="transmembrane region" description="Helical" evidence="6">
    <location>
        <begin position="86"/>
        <end position="108"/>
    </location>
</feature>
<reference evidence="7 8" key="1">
    <citation type="journal article" date="2019" name="Microorganisms">
        <title>Systematic Affiliation and Genome Analysis of Subtercola vilae DB165(T) with Particular Emphasis on Cold Adaptation of an Isolate from a High-Altitude Cold Volcano Lake.</title>
        <authorList>
            <person name="Villalobos A.S."/>
            <person name="Wiese J."/>
            <person name="Imhoff J.F."/>
            <person name="Dorador C."/>
            <person name="Keller A."/>
            <person name="Hentschel U."/>
        </authorList>
    </citation>
    <scope>NUCLEOTIDE SEQUENCE [LARGE SCALE GENOMIC DNA]</scope>
    <source>
        <strain evidence="7 8">DB165</strain>
    </source>
</reference>
<organism evidence="7 8">
    <name type="scientific">Subtercola vilae</name>
    <dbReference type="NCBI Taxonomy" id="2056433"/>
    <lineage>
        <taxon>Bacteria</taxon>
        <taxon>Bacillati</taxon>
        <taxon>Actinomycetota</taxon>
        <taxon>Actinomycetes</taxon>
        <taxon>Micrococcales</taxon>
        <taxon>Microbacteriaceae</taxon>
        <taxon>Subtercola</taxon>
    </lineage>
</organism>
<feature type="transmembrane region" description="Helical" evidence="6">
    <location>
        <begin position="387"/>
        <end position="409"/>
    </location>
</feature>
<feature type="transmembrane region" description="Helical" evidence="6">
    <location>
        <begin position="276"/>
        <end position="299"/>
    </location>
</feature>
<feature type="transmembrane region" description="Helical" evidence="6">
    <location>
        <begin position="353"/>
        <end position="375"/>
    </location>
</feature>
<dbReference type="RefSeq" id="WP_136642953.1">
    <property type="nucleotide sequence ID" value="NZ_QYRT01000032.1"/>
</dbReference>
<dbReference type="NCBIfam" id="TIGR00797">
    <property type="entry name" value="matE"/>
    <property type="match status" value="1"/>
</dbReference>
<feature type="transmembrane region" description="Helical" evidence="6">
    <location>
        <begin position="251"/>
        <end position="270"/>
    </location>
</feature>
<dbReference type="GO" id="GO:0042910">
    <property type="term" value="F:xenobiotic transmembrane transporter activity"/>
    <property type="evidence" value="ECO:0007669"/>
    <property type="project" value="InterPro"/>
</dbReference>
<dbReference type="PANTHER" id="PTHR42893">
    <property type="entry name" value="PROTEIN DETOXIFICATION 44, CHLOROPLASTIC-RELATED"/>
    <property type="match status" value="1"/>
</dbReference>
<sequence>MPTPSLSRDILRLAVPALGALVAEPLFLLTDTALVGHLGEVPLAALGIASALIQTVIGLLVFLAYATTPAVARLLGAGDRPGALRAGIDGLWLALLLGAVVVLLGLAFSANAVGLFTSDPAVATDATTYLTVSLAGLPAMLVVIAATGVLRGLQNTRTPLVVAVCGFAANAGLNALFIYRGSWGPGWPELGFGWGIAGSAAGTVVAQWAMALIYLLIVVRAARASGASLRPGLSGVGSAAASGGWLFVRTASLRAAMLATVAVAATFGVAELGAFQIALTLFATLAFVLDALAIAAQALVGHGLGSGDVQRVRFLLRRLIVWSLGVGTVLGAAVALLAPVLGPVFSASPEVQHGVTVTALAMAAGIPLAGFVFVLDGVLIGAGDARYLALSGLVNLALYAPLLLLVLWLHPAAAADGGLTASDPVAHAAGAVTTPTGGLADSHALVWLWAAFGYGYIGARALTLGLRARTPHWMRLGPTPTPA</sequence>
<protein>
    <submittedName>
        <fullName evidence="7">MATE family efflux transporter</fullName>
    </submittedName>
</protein>
<evidence type="ECO:0000313" key="8">
    <source>
        <dbReference type="Proteomes" id="UP000306192"/>
    </source>
</evidence>
<dbReference type="GO" id="GO:0005886">
    <property type="term" value="C:plasma membrane"/>
    <property type="evidence" value="ECO:0007669"/>
    <property type="project" value="TreeGrafter"/>
</dbReference>
<dbReference type="Proteomes" id="UP000306192">
    <property type="component" value="Unassembled WGS sequence"/>
</dbReference>
<dbReference type="OrthoDB" id="5242355at2"/>
<keyword evidence="4 6" id="KW-1133">Transmembrane helix</keyword>
<feature type="transmembrane region" description="Helical" evidence="6">
    <location>
        <begin position="160"/>
        <end position="179"/>
    </location>
</feature>
<proteinExistence type="inferred from homology"/>
<feature type="transmembrane region" description="Helical" evidence="6">
    <location>
        <begin position="128"/>
        <end position="153"/>
    </location>
</feature>
<dbReference type="PANTHER" id="PTHR42893:SF46">
    <property type="entry name" value="PROTEIN DETOXIFICATION 44, CHLOROPLASTIC"/>
    <property type="match status" value="1"/>
</dbReference>
<dbReference type="AlphaFoldDB" id="A0A4T2BQ39"/>
<dbReference type="Pfam" id="PF01554">
    <property type="entry name" value="MatE"/>
    <property type="match status" value="2"/>
</dbReference>
<feature type="transmembrane region" description="Helical" evidence="6">
    <location>
        <begin position="12"/>
        <end position="29"/>
    </location>
</feature>
<gene>
    <name evidence="7" type="ORF">D4765_14210</name>
</gene>
<name>A0A4T2BQ39_9MICO</name>
<dbReference type="InterPro" id="IPR002528">
    <property type="entry name" value="MATE_fam"/>
</dbReference>
<evidence type="ECO:0000256" key="4">
    <source>
        <dbReference type="ARBA" id="ARBA00022989"/>
    </source>
</evidence>
<comment type="similarity">
    <text evidence="2">Belongs to the multi antimicrobial extrusion (MATE) (TC 2.A.66.1) family.</text>
</comment>
<dbReference type="InterPro" id="IPR044644">
    <property type="entry name" value="DinF-like"/>
</dbReference>
<accession>A0A4T2BQ39</accession>
<evidence type="ECO:0000256" key="5">
    <source>
        <dbReference type="ARBA" id="ARBA00023136"/>
    </source>
</evidence>
<evidence type="ECO:0000256" key="1">
    <source>
        <dbReference type="ARBA" id="ARBA00004141"/>
    </source>
</evidence>
<keyword evidence="3 6" id="KW-0812">Transmembrane</keyword>
<evidence type="ECO:0000256" key="3">
    <source>
        <dbReference type="ARBA" id="ARBA00022692"/>
    </source>
</evidence>
<evidence type="ECO:0000256" key="2">
    <source>
        <dbReference type="ARBA" id="ARBA00010199"/>
    </source>
</evidence>